<dbReference type="Proteomes" id="UP000053097">
    <property type="component" value="Unassembled WGS sequence"/>
</dbReference>
<keyword evidence="3 7" id="KW-0507">mRNA processing</keyword>
<dbReference type="InterPro" id="IPR000467">
    <property type="entry name" value="G_patch_dom"/>
</dbReference>
<evidence type="ECO:0000256" key="1">
    <source>
        <dbReference type="ARBA" id="ARBA00004123"/>
    </source>
</evidence>
<feature type="compositionally biased region" description="Basic and acidic residues" evidence="8">
    <location>
        <begin position="102"/>
        <end position="117"/>
    </location>
</feature>
<protein>
    <submittedName>
        <fullName evidence="10">Tuftelin-interacting protein</fullName>
    </submittedName>
</protein>
<proteinExistence type="inferred from homology"/>
<reference evidence="10 12" key="1">
    <citation type="journal article" date="2014" name="Curr. Biol.">
        <title>The genome of the clonal raider ant Cerapachys biroi.</title>
        <authorList>
            <person name="Oxley P.R."/>
            <person name="Ji L."/>
            <person name="Fetter-Pruneda I."/>
            <person name="McKenzie S.K."/>
            <person name="Li C."/>
            <person name="Hu H."/>
            <person name="Zhang G."/>
            <person name="Kronauer D.J."/>
        </authorList>
    </citation>
    <scope>NUCLEOTIDE SEQUENCE [LARGE SCALE GENOMIC DNA]</scope>
</reference>
<evidence type="ECO:0000256" key="5">
    <source>
        <dbReference type="ARBA" id="ARBA00023187"/>
    </source>
</evidence>
<dbReference type="Proteomes" id="UP000279307">
    <property type="component" value="Chromosome 12"/>
</dbReference>
<dbReference type="OMA" id="CEQDIIQ"/>
<dbReference type="AlphaFoldDB" id="A0A026VYR5"/>
<dbReference type="InterPro" id="IPR022783">
    <property type="entry name" value="GCFC_dom"/>
</dbReference>
<dbReference type="InterPro" id="IPR045211">
    <property type="entry name" value="TFP11/STIP/Ntr1"/>
</dbReference>
<dbReference type="InterPro" id="IPR022159">
    <property type="entry name" value="STIP/TFIP11_N"/>
</dbReference>
<feature type="region of interest" description="Disordered" evidence="8">
    <location>
        <begin position="178"/>
        <end position="247"/>
    </location>
</feature>
<feature type="compositionally biased region" description="Basic and acidic residues" evidence="8">
    <location>
        <begin position="208"/>
        <end position="229"/>
    </location>
</feature>
<dbReference type="InterPro" id="IPR024933">
    <property type="entry name" value="TFP11"/>
</dbReference>
<feature type="domain" description="G-patch" evidence="9">
    <location>
        <begin position="160"/>
        <end position="206"/>
    </location>
</feature>
<sequence length="833" mass="96051">MSENEVERFEITDYDLDNEFNVNRPRRKLSKKQQMLGIWADDSDEDELSARPSFKTFNKGPKNYTAPVNFIAGGIQQAGKPKDKKEDKDEEDEDEEETWESQTKHQDSSSSEDERSSNSRTRPSFSLNLDSDIAGLRRKRNQKVNPLLMKSGIGSWEIHTKGIGTKLMLQMGFEPGKGLGKQLQGRSAPVEAQVRKGRGAIGAYGPERTLKIPEKKKDDDGEETKESKSKVSQWRKGDNVSNKKKGRYSYRSVDQVLEDGKLKPNRKLPVSNDMSKVKVIDMTGPEQRILSGYHAIAGSQQCPDESVVTPDKKSKVNFALPELQHNLNLLVDMCEQDIIQNDRRMRHMNDRVVALEAEKTNLSKVVDQHGLLIDTLENVLVIVDRLMNETNELSLQETAEAFKDLQDNYYEEYKMYELGELASSFVAPKIKDCLISWHPLMQSKQPIKLFQQWKDILENGSSTTLQSRSMHPYDQLVWNAWMPSIRGAIQQWTCRQPEPLIELLEHWMPLLPDWILENILDILVLPKLTLEVEEWNPLTDTVPIHTWIHPWLPLLRNRLDTLIYPIIRRKLGSALGGWHPSDRSARLMLQPWAEVFAKGDMEAFLIKNIIPKLQVALSELVIYPHQQHLDQWNWVYEWKELIPTHIMAGLLDKFFFPKWLQVLVLWLSHSSNYDQVTTWFMGWKGLLSDKLLMEPAIKEHFKKALEMLNRAVSGPQNHQPGALEQVSYLTSLERTQPTMSQMPPIAQPRIERLAEVVRTVPQISHGLKDLLQKKCEERGILFMPIPNRYKEAKQVYKVGNVQAYIDGNVWFVCRNGANWVPEKLNDLLDMCEL</sequence>
<evidence type="ECO:0000256" key="4">
    <source>
        <dbReference type="ARBA" id="ARBA00022728"/>
    </source>
</evidence>
<keyword evidence="4 7" id="KW-0747">Spliceosome</keyword>
<reference evidence="11" key="3">
    <citation type="submission" date="2018-07" db="EMBL/GenBank/DDBJ databases">
        <authorList>
            <person name="Mckenzie S.K."/>
            <person name="Kronauer D.J.C."/>
        </authorList>
    </citation>
    <scope>NUCLEOTIDE SEQUENCE</scope>
    <source>
        <strain evidence="11">Clonal line C1</strain>
    </source>
</reference>
<dbReference type="GO" id="GO:0003676">
    <property type="term" value="F:nucleic acid binding"/>
    <property type="evidence" value="ECO:0007669"/>
    <property type="project" value="InterPro"/>
</dbReference>
<evidence type="ECO:0000256" key="6">
    <source>
        <dbReference type="ARBA" id="ARBA00023242"/>
    </source>
</evidence>
<reference evidence="11" key="2">
    <citation type="journal article" date="2018" name="Genome Res.">
        <title>The genomic architecture and molecular evolution of ant odorant receptors.</title>
        <authorList>
            <person name="McKenzie S.K."/>
            <person name="Kronauer D.J.C."/>
        </authorList>
    </citation>
    <scope>NUCLEOTIDE SEQUENCE [LARGE SCALE GENOMIC DNA]</scope>
    <source>
        <strain evidence="11">Clonal line C1</strain>
    </source>
</reference>
<dbReference type="STRING" id="2015173.A0A026VYR5"/>
<feature type="compositionally biased region" description="Acidic residues" evidence="8">
    <location>
        <begin position="88"/>
        <end position="99"/>
    </location>
</feature>
<evidence type="ECO:0000313" key="12">
    <source>
        <dbReference type="Proteomes" id="UP000053097"/>
    </source>
</evidence>
<organism evidence="10 12">
    <name type="scientific">Ooceraea biroi</name>
    <name type="common">Clonal raider ant</name>
    <name type="synonym">Cerapachys biroi</name>
    <dbReference type="NCBI Taxonomy" id="2015173"/>
    <lineage>
        <taxon>Eukaryota</taxon>
        <taxon>Metazoa</taxon>
        <taxon>Ecdysozoa</taxon>
        <taxon>Arthropoda</taxon>
        <taxon>Hexapoda</taxon>
        <taxon>Insecta</taxon>
        <taxon>Pterygota</taxon>
        <taxon>Neoptera</taxon>
        <taxon>Endopterygota</taxon>
        <taxon>Hymenoptera</taxon>
        <taxon>Apocrita</taxon>
        <taxon>Aculeata</taxon>
        <taxon>Formicoidea</taxon>
        <taxon>Formicidae</taxon>
        <taxon>Dorylinae</taxon>
        <taxon>Ooceraea</taxon>
    </lineage>
</organism>
<dbReference type="EMBL" id="KK107722">
    <property type="protein sequence ID" value="EZA47999.1"/>
    <property type="molecule type" value="Genomic_DNA"/>
</dbReference>
<dbReference type="OrthoDB" id="4822at2759"/>
<evidence type="ECO:0000256" key="2">
    <source>
        <dbReference type="ARBA" id="ARBA00010900"/>
    </source>
</evidence>
<name>A0A026VYR5_OOCBI</name>
<evidence type="ECO:0000256" key="7">
    <source>
        <dbReference type="PIRNR" id="PIRNR017706"/>
    </source>
</evidence>
<evidence type="ECO:0000313" key="10">
    <source>
        <dbReference type="EMBL" id="EZA47999.1"/>
    </source>
</evidence>
<dbReference type="Pfam" id="PF01585">
    <property type="entry name" value="G-patch"/>
    <property type="match status" value="1"/>
</dbReference>
<dbReference type="SMART" id="SM00443">
    <property type="entry name" value="G_patch"/>
    <property type="match status" value="1"/>
</dbReference>
<dbReference type="PIRSF" id="PIRSF017706">
    <property type="entry name" value="TFIP11"/>
    <property type="match status" value="1"/>
</dbReference>
<dbReference type="PROSITE" id="PS50174">
    <property type="entry name" value="G_PATCH"/>
    <property type="match status" value="1"/>
</dbReference>
<dbReference type="PANTHER" id="PTHR23329">
    <property type="entry name" value="TUFTELIN-INTERACTING PROTEIN 11-RELATED"/>
    <property type="match status" value="1"/>
</dbReference>
<keyword evidence="6 7" id="KW-0539">Nucleus</keyword>
<keyword evidence="12" id="KW-1185">Reference proteome</keyword>
<evidence type="ECO:0000256" key="8">
    <source>
        <dbReference type="SAM" id="MobiDB-lite"/>
    </source>
</evidence>
<evidence type="ECO:0000256" key="3">
    <source>
        <dbReference type="ARBA" id="ARBA00022664"/>
    </source>
</evidence>
<accession>A0A026VYR5</accession>
<dbReference type="GO" id="GO:0071008">
    <property type="term" value="C:U2-type post-mRNA release spliceosomal complex"/>
    <property type="evidence" value="ECO:0007669"/>
    <property type="project" value="TreeGrafter"/>
</dbReference>
<evidence type="ECO:0000259" key="9">
    <source>
        <dbReference type="PROSITE" id="PS50174"/>
    </source>
</evidence>
<comment type="subcellular location">
    <subcellularLocation>
        <location evidence="1 7">Nucleus</location>
    </subcellularLocation>
</comment>
<evidence type="ECO:0000313" key="11">
    <source>
        <dbReference type="EMBL" id="RLU15926.1"/>
    </source>
</evidence>
<dbReference type="PANTHER" id="PTHR23329:SF1">
    <property type="entry name" value="TUFTELIN-INTERACTING PROTEIN 11"/>
    <property type="match status" value="1"/>
</dbReference>
<feature type="region of interest" description="Disordered" evidence="8">
    <location>
        <begin position="40"/>
        <end position="127"/>
    </location>
</feature>
<keyword evidence="5 7" id="KW-0508">mRNA splicing</keyword>
<dbReference type="GO" id="GO:0000390">
    <property type="term" value="P:spliceosomal complex disassembly"/>
    <property type="evidence" value="ECO:0007669"/>
    <property type="project" value="InterPro"/>
</dbReference>
<dbReference type="EMBL" id="QOIP01000012">
    <property type="protein sequence ID" value="RLU15926.1"/>
    <property type="molecule type" value="Genomic_DNA"/>
</dbReference>
<dbReference type="Pfam" id="PF07842">
    <property type="entry name" value="GCFC"/>
    <property type="match status" value="1"/>
</dbReference>
<comment type="similarity">
    <text evidence="2 7">Belongs to the TFP11/STIP family.</text>
</comment>
<dbReference type="Pfam" id="PF12457">
    <property type="entry name" value="TIP_N"/>
    <property type="match status" value="1"/>
</dbReference>
<gene>
    <name evidence="11" type="ORF">DMN91_011683</name>
    <name evidence="10" type="ORF">X777_14466</name>
</gene>